<sequence length="120" mass="14517">MRIIIELPRLNENHKSLANIVNKNVAQLTFTTARPLEHRDIVQVQQQKLQICSNYFDWHYLLIRRRHESTPHHIRHENFVEMQLFRNLFNPFFYTFSGQFRLTVFVDSQTDKVVVICQTF</sequence>
<evidence type="ECO:0000313" key="2">
    <source>
        <dbReference type="Proteomes" id="UP000254429"/>
    </source>
</evidence>
<evidence type="ECO:0000313" key="1">
    <source>
        <dbReference type="EMBL" id="STM40087.1"/>
    </source>
</evidence>
<gene>
    <name evidence="1" type="ORF">NCTC8500_03921</name>
</gene>
<dbReference type="AlphaFoldDB" id="A0A377DWG7"/>
<protein>
    <submittedName>
        <fullName evidence="1">Uncharacterized protein</fullName>
    </submittedName>
</protein>
<reference evidence="1 2" key="1">
    <citation type="submission" date="2018-06" db="EMBL/GenBank/DDBJ databases">
        <authorList>
            <consortium name="Pathogen Informatics"/>
            <person name="Doyle S."/>
        </authorList>
    </citation>
    <scope>NUCLEOTIDE SEQUENCE [LARGE SCALE GENOMIC DNA]</scope>
    <source>
        <strain evidence="1 2">NCTC8500</strain>
    </source>
</reference>
<dbReference type="EMBL" id="UGFG01000001">
    <property type="protein sequence ID" value="STM40087.1"/>
    <property type="molecule type" value="Genomic_DNA"/>
</dbReference>
<accession>A0A377DWG7</accession>
<name>A0A377DWG7_ECOLX</name>
<proteinExistence type="predicted"/>
<dbReference type="Proteomes" id="UP000254429">
    <property type="component" value="Unassembled WGS sequence"/>
</dbReference>
<organism evidence="1 2">
    <name type="scientific">Escherichia coli</name>
    <dbReference type="NCBI Taxonomy" id="562"/>
    <lineage>
        <taxon>Bacteria</taxon>
        <taxon>Pseudomonadati</taxon>
        <taxon>Pseudomonadota</taxon>
        <taxon>Gammaproteobacteria</taxon>
        <taxon>Enterobacterales</taxon>
        <taxon>Enterobacteriaceae</taxon>
        <taxon>Escherichia</taxon>
    </lineage>
</organism>